<dbReference type="EMBL" id="JAMKFB020000017">
    <property type="protein sequence ID" value="KAL0170896.1"/>
    <property type="molecule type" value="Genomic_DNA"/>
</dbReference>
<name>A0ABD0PDC1_CIRMR</name>
<sequence>TLWEMAEHCTARVWIIGSSYIHRLHAYICERGLGRNLGLPCRITWDGRGGRRWEHLIPVLRSLRARSVAPDLLVIHLGGNSLCSEGRNRVDLLQLMMADMAEIFWMFPHTKILFSDILPRQNWRGQQARSSYGIEKSRRWLNSAIGMSCIYHRNIGLAHLIEDGVHLNSEGNELLLENFREALRSELQK</sequence>
<dbReference type="Proteomes" id="UP001529510">
    <property type="component" value="Unassembled WGS sequence"/>
</dbReference>
<dbReference type="Gene3D" id="3.40.50.1110">
    <property type="entry name" value="SGNH hydrolase"/>
    <property type="match status" value="1"/>
</dbReference>
<protein>
    <recommendedName>
        <fullName evidence="3">SGNH hydrolase-type esterase domain-containing protein</fullName>
    </recommendedName>
</protein>
<dbReference type="AlphaFoldDB" id="A0ABD0PDC1"/>
<comment type="caution">
    <text evidence="1">The sequence shown here is derived from an EMBL/GenBank/DDBJ whole genome shotgun (WGS) entry which is preliminary data.</text>
</comment>
<proteinExistence type="predicted"/>
<gene>
    <name evidence="1" type="ORF">M9458_035492</name>
</gene>
<feature type="non-terminal residue" evidence="1">
    <location>
        <position position="1"/>
    </location>
</feature>
<reference evidence="1 2" key="1">
    <citation type="submission" date="2024-05" db="EMBL/GenBank/DDBJ databases">
        <title>Genome sequencing and assembly of Indian major carp, Cirrhinus mrigala (Hamilton, 1822).</title>
        <authorList>
            <person name="Mohindra V."/>
            <person name="Chowdhury L.M."/>
            <person name="Lal K."/>
            <person name="Jena J.K."/>
        </authorList>
    </citation>
    <scope>NUCLEOTIDE SEQUENCE [LARGE SCALE GENOMIC DNA]</scope>
    <source>
        <strain evidence="1">CM1030</strain>
        <tissue evidence="1">Blood</tissue>
    </source>
</reference>
<dbReference type="SUPFAM" id="SSF52266">
    <property type="entry name" value="SGNH hydrolase"/>
    <property type="match status" value="1"/>
</dbReference>
<evidence type="ECO:0000313" key="1">
    <source>
        <dbReference type="EMBL" id="KAL0170896.1"/>
    </source>
</evidence>
<organism evidence="1 2">
    <name type="scientific">Cirrhinus mrigala</name>
    <name type="common">Mrigala</name>
    <dbReference type="NCBI Taxonomy" id="683832"/>
    <lineage>
        <taxon>Eukaryota</taxon>
        <taxon>Metazoa</taxon>
        <taxon>Chordata</taxon>
        <taxon>Craniata</taxon>
        <taxon>Vertebrata</taxon>
        <taxon>Euteleostomi</taxon>
        <taxon>Actinopterygii</taxon>
        <taxon>Neopterygii</taxon>
        <taxon>Teleostei</taxon>
        <taxon>Ostariophysi</taxon>
        <taxon>Cypriniformes</taxon>
        <taxon>Cyprinidae</taxon>
        <taxon>Labeoninae</taxon>
        <taxon>Labeonini</taxon>
        <taxon>Cirrhinus</taxon>
    </lineage>
</organism>
<dbReference type="CDD" id="cd00229">
    <property type="entry name" value="SGNH_hydrolase"/>
    <property type="match status" value="1"/>
</dbReference>
<evidence type="ECO:0000313" key="2">
    <source>
        <dbReference type="Proteomes" id="UP001529510"/>
    </source>
</evidence>
<dbReference type="InterPro" id="IPR036514">
    <property type="entry name" value="SGNH_hydro_sf"/>
</dbReference>
<accession>A0ABD0PDC1</accession>
<evidence type="ECO:0008006" key="3">
    <source>
        <dbReference type="Google" id="ProtNLM"/>
    </source>
</evidence>
<keyword evidence="2" id="KW-1185">Reference proteome</keyword>